<dbReference type="PROSITE" id="PS50234">
    <property type="entry name" value="VWFA"/>
    <property type="match status" value="1"/>
</dbReference>
<dbReference type="Proteomes" id="UP000786183">
    <property type="component" value="Unassembled WGS sequence"/>
</dbReference>
<dbReference type="SUPFAM" id="SSF53300">
    <property type="entry name" value="vWA-like"/>
    <property type="match status" value="1"/>
</dbReference>
<dbReference type="Pfam" id="PF25106">
    <property type="entry name" value="VWA_4"/>
    <property type="match status" value="1"/>
</dbReference>
<dbReference type="InterPro" id="IPR002035">
    <property type="entry name" value="VWF_A"/>
</dbReference>
<dbReference type="InterPro" id="IPR056861">
    <property type="entry name" value="HMCN1-like_VWA"/>
</dbReference>
<gene>
    <name evidence="5" type="ORF">AVCANL283_08715</name>
</gene>
<dbReference type="Gene3D" id="3.40.50.410">
    <property type="entry name" value="von Willebrand factor, type A domain"/>
    <property type="match status" value="1"/>
</dbReference>
<dbReference type="InterPro" id="IPR036465">
    <property type="entry name" value="vWFA_dom_sf"/>
</dbReference>
<feature type="non-terminal residue" evidence="5">
    <location>
        <position position="1"/>
    </location>
</feature>
<evidence type="ECO:0000313" key="6">
    <source>
        <dbReference type="Proteomes" id="UP000786183"/>
    </source>
</evidence>
<dbReference type="SUPFAM" id="SSF51120">
    <property type="entry name" value="beta-Roll"/>
    <property type="match status" value="1"/>
</dbReference>
<accession>A0ABS7WTR2</accession>
<dbReference type="Gene3D" id="2.150.10.10">
    <property type="entry name" value="Serralysin-like metalloprotease, C-terminal"/>
    <property type="match status" value="1"/>
</dbReference>
<dbReference type="InterPro" id="IPR018511">
    <property type="entry name" value="Hemolysin-typ_Ca-bd_CS"/>
</dbReference>
<organism evidence="5 6">
    <name type="scientific">Campylobacter canadensis</name>
    <dbReference type="NCBI Taxonomy" id="449520"/>
    <lineage>
        <taxon>Bacteria</taxon>
        <taxon>Pseudomonadati</taxon>
        <taxon>Campylobacterota</taxon>
        <taxon>Epsilonproteobacteria</taxon>
        <taxon>Campylobacterales</taxon>
        <taxon>Campylobacteraceae</taxon>
        <taxon>Campylobacter</taxon>
    </lineage>
</organism>
<dbReference type="InterPro" id="IPR011049">
    <property type="entry name" value="Serralysin-like_metalloprot_C"/>
</dbReference>
<dbReference type="PANTHER" id="PTHR47824:SF3">
    <property type="entry name" value="UBIQUITIN-LIKE DOMAIN-CONTAINING PROTEIN"/>
    <property type="match status" value="1"/>
</dbReference>
<keyword evidence="2" id="KW-0964">Secreted</keyword>
<dbReference type="InterPro" id="IPR001343">
    <property type="entry name" value="Hemolysn_Ca-bd"/>
</dbReference>
<comment type="caution">
    <text evidence="5">The sequence shown here is derived from an EMBL/GenBank/DDBJ whole genome shotgun (WGS) entry which is preliminary data.</text>
</comment>
<dbReference type="Pfam" id="PF26363">
    <property type="entry name" value="Phospholipase-like"/>
    <property type="match status" value="1"/>
</dbReference>
<dbReference type="Pfam" id="PF00353">
    <property type="entry name" value="HemolysinCabind"/>
    <property type="match status" value="1"/>
</dbReference>
<evidence type="ECO:0000256" key="2">
    <source>
        <dbReference type="ARBA" id="ARBA00022525"/>
    </source>
</evidence>
<sequence length="757" mass="84982">AWASYGGFFEADSYGRVYTTGKQRYHVNQKFEKVLEYDSSSGCQAKIFKDRNTGEYILAIRGTEIYFNYELPETIKDFAADVNLFVNSIPGAQYRSLIELINNIKNNNVIEDLKLDKGDKMIVVGHSLGGALAQLVCKSFPNEFKECYTFNAPSVKNLFSKPVFQEEVDMVNKYFYYKEDVNNETYSKIYLDDILGSALYNYQSKSMTPDVTNVRAKYGFSPVANLWGKDTFGKLIEVAADTHSIIDLTKVLYFYDEMIKHGVSESQVNEYIDKFHTTKYPTMSDSSIIKIVENTMKGINEITNNSSNKNSVMDIFLANDESRMDYKINLLNSNSSISKIFGGSNLTIPALYSLVKLKPFIVSNISSPAYDEIMQYKDEYTDEYIKDKISMFETAFGKLKYQGIHYSDYETGISIYDTQYFNGVYDECIFGTNSDDVIKDLNTNSEINKIYTLAGNDTIYGSKGKDIIYGGNGFDTYYVGDKDEIIDSDDNGKIFFNNTLLGESKQSSENPNVYISKADENIQYELKGSDLIITNIKTKESFTITNYSKDKQSLGLSLGDKSKVEMAFLSDTTGSMSGAINSVKSQIQELVNLAFNKDVNTRIGVFGYNDPYTETFTNLTNDKASIINAINSLYASGGGDYPELTYSGIIRAATSNWSEGADKRLFLFGDAIAKDSYLKDKALGLLKSNQQRERAIDVLKKEGIKVYAIYTGNDEEAFSEFKELALSTGGESFKLDDDSLVADKIFDAINYGTSSND</sequence>
<dbReference type="CDD" id="cd00198">
    <property type="entry name" value="vWFA"/>
    <property type="match status" value="1"/>
</dbReference>
<evidence type="ECO:0000313" key="5">
    <source>
        <dbReference type="EMBL" id="MBZ7988169.1"/>
    </source>
</evidence>
<keyword evidence="6" id="KW-1185">Reference proteome</keyword>
<comment type="subcellular location">
    <subcellularLocation>
        <location evidence="1">Secreted</location>
    </subcellularLocation>
</comment>
<dbReference type="EMBL" id="JACGBB010000046">
    <property type="protein sequence ID" value="MBZ7988169.1"/>
    <property type="molecule type" value="Genomic_DNA"/>
</dbReference>
<evidence type="ECO:0000256" key="3">
    <source>
        <dbReference type="ARBA" id="ARBA00022729"/>
    </source>
</evidence>
<feature type="domain" description="VWFA" evidence="4">
    <location>
        <begin position="565"/>
        <end position="749"/>
    </location>
</feature>
<dbReference type="PROSITE" id="PS00330">
    <property type="entry name" value="HEMOLYSIN_CALCIUM"/>
    <property type="match status" value="1"/>
</dbReference>
<name>A0ABS7WTR2_9BACT</name>
<dbReference type="PANTHER" id="PTHR47824">
    <property type="entry name" value="UBIQUITIN-LIKE DOMAIN-CONTAINING PROTEIN"/>
    <property type="match status" value="1"/>
</dbReference>
<keyword evidence="3" id="KW-0732">Signal</keyword>
<dbReference type="RefSeq" id="WP_224325604.1">
    <property type="nucleotide sequence ID" value="NZ_JACGBB010000046.1"/>
</dbReference>
<dbReference type="Gene3D" id="3.40.50.1820">
    <property type="entry name" value="alpha/beta hydrolase"/>
    <property type="match status" value="1"/>
</dbReference>
<protein>
    <submittedName>
        <fullName evidence="5">VWA domain-containing protein</fullName>
    </submittedName>
</protein>
<reference evidence="5 6" key="1">
    <citation type="submission" date="2020-07" db="EMBL/GenBank/DDBJ databases">
        <title>Transfer of Campylobacter canadensis to the novel genus Avispirillum gen. nov., that also includes two novel species recovered from migratory waterfowl: Avispirillum anseris sp. nov. and Avispirillum brantae sp. nov.</title>
        <authorList>
            <person name="Miller W.G."/>
            <person name="Chapman M.H."/>
            <person name="Yee E."/>
            <person name="Inglis G.D."/>
        </authorList>
    </citation>
    <scope>NUCLEOTIDE SEQUENCE [LARGE SCALE GENOMIC DNA]</scope>
    <source>
        <strain evidence="5 6">L283</strain>
    </source>
</reference>
<dbReference type="SMART" id="SM00327">
    <property type="entry name" value="VWA"/>
    <property type="match status" value="1"/>
</dbReference>
<proteinExistence type="predicted"/>
<evidence type="ECO:0000256" key="1">
    <source>
        <dbReference type="ARBA" id="ARBA00004613"/>
    </source>
</evidence>
<dbReference type="SUPFAM" id="SSF53474">
    <property type="entry name" value="alpha/beta-Hydrolases"/>
    <property type="match status" value="1"/>
</dbReference>
<dbReference type="InterPro" id="IPR029058">
    <property type="entry name" value="AB_hydrolase_fold"/>
</dbReference>
<feature type="non-terminal residue" evidence="5">
    <location>
        <position position="757"/>
    </location>
</feature>
<evidence type="ECO:0000259" key="4">
    <source>
        <dbReference type="PROSITE" id="PS50234"/>
    </source>
</evidence>